<sequence length="215" mass="24301">MRVFLATFLTLHSLLSSLTVRSSSPCVYLHPNEIDRKAVFKCVEFNMNGNRGPAAFCDGMNSVRFGFSDEQRSMKKDYECEDRGNATRLCFCKWGSGKCNGKAWIEELNEGLKKCEQWPTAFSLQNTGDDYWQKIVNADMREVTENHATKIVKKPQPGASVRYHFAYRYFSSQQQEDIYGSSTAILQLVNIFTVGLASSVVVLCAMITKNVITKT</sequence>
<feature type="chain" id="PRO_5029679943" evidence="2">
    <location>
        <begin position="18"/>
        <end position="215"/>
    </location>
</feature>
<feature type="transmembrane region" description="Helical" evidence="1">
    <location>
        <begin position="184"/>
        <end position="207"/>
    </location>
</feature>
<keyword evidence="2" id="KW-0732">Signal</keyword>
<evidence type="ECO:0000313" key="3">
    <source>
        <dbReference type="Proteomes" id="UP000025227"/>
    </source>
</evidence>
<evidence type="ECO:0000313" key="4">
    <source>
        <dbReference type="WBParaSite" id="HCON_00118325-00001"/>
    </source>
</evidence>
<dbReference type="AlphaFoldDB" id="A0A7I4YMZ6"/>
<name>A0A7I4YMZ6_HAECO</name>
<protein>
    <submittedName>
        <fullName evidence="4">Uncharacterized protein</fullName>
    </submittedName>
</protein>
<keyword evidence="3" id="KW-1185">Reference proteome</keyword>
<dbReference type="Proteomes" id="UP000025227">
    <property type="component" value="Unplaced"/>
</dbReference>
<organism evidence="3 4">
    <name type="scientific">Haemonchus contortus</name>
    <name type="common">Barber pole worm</name>
    <dbReference type="NCBI Taxonomy" id="6289"/>
    <lineage>
        <taxon>Eukaryota</taxon>
        <taxon>Metazoa</taxon>
        <taxon>Ecdysozoa</taxon>
        <taxon>Nematoda</taxon>
        <taxon>Chromadorea</taxon>
        <taxon>Rhabditida</taxon>
        <taxon>Rhabditina</taxon>
        <taxon>Rhabditomorpha</taxon>
        <taxon>Strongyloidea</taxon>
        <taxon>Trichostrongylidae</taxon>
        <taxon>Haemonchus</taxon>
    </lineage>
</organism>
<reference evidence="4" key="1">
    <citation type="submission" date="2020-12" db="UniProtKB">
        <authorList>
            <consortium name="WormBaseParasite"/>
        </authorList>
    </citation>
    <scope>IDENTIFICATION</scope>
    <source>
        <strain evidence="4">MHco3</strain>
    </source>
</reference>
<feature type="signal peptide" evidence="2">
    <location>
        <begin position="1"/>
        <end position="17"/>
    </location>
</feature>
<evidence type="ECO:0000256" key="2">
    <source>
        <dbReference type="SAM" id="SignalP"/>
    </source>
</evidence>
<keyword evidence="1" id="KW-0472">Membrane</keyword>
<accession>A0A7I4YMZ6</accession>
<dbReference type="WBParaSite" id="HCON_00118325-00001">
    <property type="protein sequence ID" value="HCON_00118325-00001"/>
    <property type="gene ID" value="HCON_00118325"/>
</dbReference>
<keyword evidence="1" id="KW-1133">Transmembrane helix</keyword>
<proteinExistence type="predicted"/>
<keyword evidence="1" id="KW-0812">Transmembrane</keyword>
<evidence type="ECO:0000256" key="1">
    <source>
        <dbReference type="SAM" id="Phobius"/>
    </source>
</evidence>